<dbReference type="EMBL" id="AMQM01005078">
    <property type="status" value="NOT_ANNOTATED_CDS"/>
    <property type="molecule type" value="Genomic_DNA"/>
</dbReference>
<feature type="compositionally biased region" description="Low complexity" evidence="3">
    <location>
        <begin position="1210"/>
        <end position="1276"/>
    </location>
</feature>
<dbReference type="EMBL" id="KB096785">
    <property type="protein sequence ID" value="ESO01354.1"/>
    <property type="molecule type" value="Genomic_DNA"/>
</dbReference>
<evidence type="ECO:0000313" key="7">
    <source>
        <dbReference type="Proteomes" id="UP000015101"/>
    </source>
</evidence>
<dbReference type="SMART" id="SM00365">
    <property type="entry name" value="LRR_SD22"/>
    <property type="match status" value="4"/>
</dbReference>
<evidence type="ECO:0000259" key="4">
    <source>
        <dbReference type="PROSITE" id="PS50106"/>
    </source>
</evidence>
<dbReference type="Pfam" id="PF13855">
    <property type="entry name" value="LRR_8"/>
    <property type="match status" value="1"/>
</dbReference>
<dbReference type="CDD" id="cd00136">
    <property type="entry name" value="PDZ_canonical"/>
    <property type="match status" value="1"/>
</dbReference>
<dbReference type="EMBL" id="AMQM01005079">
    <property type="status" value="NOT_ANNOTATED_CDS"/>
    <property type="molecule type" value="Genomic_DNA"/>
</dbReference>
<dbReference type="InterPro" id="IPR055414">
    <property type="entry name" value="LRR_R13L4/SHOC2-like"/>
</dbReference>
<dbReference type="GO" id="GO:0098887">
    <property type="term" value="P:neurotransmitter receptor transport, endosome to postsynaptic membrane"/>
    <property type="evidence" value="ECO:0000318"/>
    <property type="project" value="GO_Central"/>
</dbReference>
<dbReference type="SUPFAM" id="SSF52058">
    <property type="entry name" value="L domain-like"/>
    <property type="match status" value="1"/>
</dbReference>
<keyword evidence="2" id="KW-0677">Repeat</keyword>
<dbReference type="PROSITE" id="PS50106">
    <property type="entry name" value="PDZ"/>
    <property type="match status" value="3"/>
</dbReference>
<dbReference type="SMART" id="SM00364">
    <property type="entry name" value="LRR_BAC"/>
    <property type="match status" value="9"/>
</dbReference>
<dbReference type="FunFam" id="2.30.42.10:FF:000074">
    <property type="entry name" value="protein scribble homolog isoform X2"/>
    <property type="match status" value="1"/>
</dbReference>
<dbReference type="PANTHER" id="PTHR23119:SF44">
    <property type="entry name" value="PROTEIN LAP4"/>
    <property type="match status" value="1"/>
</dbReference>
<feature type="compositionally biased region" description="Low complexity" evidence="3">
    <location>
        <begin position="843"/>
        <end position="886"/>
    </location>
</feature>
<name>T1FTT3_HELRO</name>
<organism evidence="6 7">
    <name type="scientific">Helobdella robusta</name>
    <name type="common">Californian leech</name>
    <dbReference type="NCBI Taxonomy" id="6412"/>
    <lineage>
        <taxon>Eukaryota</taxon>
        <taxon>Metazoa</taxon>
        <taxon>Spiralia</taxon>
        <taxon>Lophotrochozoa</taxon>
        <taxon>Annelida</taxon>
        <taxon>Clitellata</taxon>
        <taxon>Hirudinea</taxon>
        <taxon>Rhynchobdellida</taxon>
        <taxon>Glossiphoniidae</taxon>
        <taxon>Helobdella</taxon>
    </lineage>
</organism>
<dbReference type="Pfam" id="PF00595">
    <property type="entry name" value="PDZ"/>
    <property type="match status" value="3"/>
</dbReference>
<dbReference type="GO" id="GO:0016323">
    <property type="term" value="C:basolateral plasma membrane"/>
    <property type="evidence" value="ECO:0000318"/>
    <property type="project" value="GO_Central"/>
</dbReference>
<dbReference type="CDD" id="cd06702">
    <property type="entry name" value="PDZ3_Scribble-like"/>
    <property type="match status" value="1"/>
</dbReference>
<dbReference type="STRING" id="6412.T1FTT3"/>
<dbReference type="eggNOG" id="KOG0619">
    <property type="taxonomic scope" value="Eukaryota"/>
</dbReference>
<sequence length="1856" mass="202158">MFHCIPFIKSCNRHVEYLDKRHCNLQSVPDEVLRHTRTLEELLLDSNQLSELPRNLTYLCLNDISLNRLPCDIGSLVNLENLELRENFIKYLPSSMSLLKKLRILDLGNNLIEELPNVLGSLLNLEELLLDCNELSEIPPDIGKLKKLTQLDISENKIEVLPDGIGGLVNIIDLYLSRNLLEYLPDTIDSLGRLCILKVDQNQLVKLTPHIGMCHSLQELILTENLLADLPGELGQLQRLTNLNLDRNRLSSVPGELGQCGSLGVLSLRDNRLVDIPEAIGNLKNLHVLDVAGNRLHHLPLSLGSCNLKAIWLSENQTHPMLHFQEDEDAENVGKRILTCFLLPQLAYQSENSERDGWSIEQQQQHQQLLLQQQQQLSSSILLQQQQHQQQQQNHVTSIAFVGVDDYNSDAEQDEIPFKRQNTPHPKELRTRHVNKLTKKEHYQAMENVHDQIKDSIDSESHKLSSKKSSQDDDDDDVGDIHGDDDETAKLMSSSADRKSVISSPPLSYYSPASDKNVKPPPTTITFLPAVKFLVQPSSSKLSSPRSTSSSSPTAQQLQSPPLATTTTSTNIATSSSSPSSSSLSRKTKDLNIDSKGNPSAKNSKRDADNDDNDGHHDDDDDDEEDADDDLKRLSSSSSSPVILRKNKPRFSGVGNDEDDDNNDDDNERQSNAERHVGFASSVDEFRAKEGKLRRRDTPHHLKNKRIVTNKMNPEEKLCQILAQSSLDSHKYSVSSSEDISCRLAYDRMSDFHNDKDNDDKVKKQIKFCSSSNEDNEDADDDDGDEHGDDNDDGARDNTHSKMRRHLHIYDSDIRNEGGGDADNGSFHHSTTASPKMTSSKVTSPEMASPATSTTTSKANKTVHETITTTTTATTSANNNNKSGIGDNKDDDVDDGGVEMVFRISKEDGVGLGMNVAGGLGSSPFRGNDKVNERNVINVPHAYAVNLLKEAREQVVVVIYRENDVKNNSTSVPTIANNNHHMTTTSFIVTDSLGVAERRSSSSGCGGGDGCGGVADVSTEAVVATLYRKEPHSCLGFKLTDNHDKKGVYISDIVEGGVAILDGRLKIHDRIMSINGCDVSGKSLPDVVEIVSKFNNKLTIVAYRHKLIPVSSTSSLTASSTSTLASTTIATTAQTSSTLAPTETTTTSRLFQTTFAVPVATTASATTVSTAATPTAAISSSLSTNSSISATSQPQKLAEIDDAIAKFTSRRPTQTTSTSSSITSTTTTPSSPTSQMMSTTKTSTAKPLTSSTATSSLSVPTSPTSKTSPPASSSSSLSSACFLANLNLSLSYYSRCTLVASPTFSNSSGNNISTTAPYNISNNINKFEYQLSSKTHNAINNVISDVNVSHINNIINNINNNINNNITVPIFLCLCPYKLLLSTSIVIEEDLSRGYFSMGSRGDTSDSCGYNSHVYRDDADCNNDKVDDEWMIKSGEVKKDDDNNDGDDGIDGIKAFDGNNIAPYPIEVVHLNKGLGPLGLSIVGGRDQTNHPFGEFCGDGNSDDEDFGVFISRVSAGGVASNSSLKIGDRILSVNNVNLMNVTHAEAVKHLSSAVGVVKLVVRKDPQPLNLQEVTLVKEEHDEKLGISIRGGHRSKSGNPANPKDEGIFISKIHNPGLAYRDGRLKVGQRILEVNHQSILGLTHQESVSALKSPHSDSLTLVVCSGFDPDLLSTTNLSSSNSSSADLLVKPDITATTATDVAATTFSCSDVFLYCDDLTLNKINLQQQSQRHQLQQQQQQQQSKSSSSFDRNEEDDPANEFMSFTAKKLFFEKEIQNSKPTFHQKLSISNKISPEDMKSPECKVFITPPPPPKKTTTSYSAAANEASSAAAAAAASTTKSSSTSFSQRSPQSRPIH</sequence>
<feature type="compositionally biased region" description="Polar residues" evidence="3">
    <location>
        <begin position="827"/>
        <end position="842"/>
    </location>
</feature>
<dbReference type="InParanoid" id="T1FTT3"/>
<dbReference type="GO" id="GO:0043113">
    <property type="term" value="P:receptor clustering"/>
    <property type="evidence" value="ECO:0000318"/>
    <property type="project" value="GO_Central"/>
</dbReference>
<feature type="compositionally biased region" description="Basic and acidic residues" evidence="3">
    <location>
        <begin position="604"/>
        <end position="618"/>
    </location>
</feature>
<dbReference type="KEGG" id="hro:HELRODRAFT_192304"/>
<proteinExistence type="predicted"/>
<feature type="region of interest" description="Disordered" evidence="3">
    <location>
        <begin position="768"/>
        <end position="893"/>
    </location>
</feature>
<keyword evidence="7" id="KW-1185">Reference proteome</keyword>
<dbReference type="PANTHER" id="PTHR23119">
    <property type="entry name" value="DISCS LARGE"/>
    <property type="match status" value="1"/>
</dbReference>
<dbReference type="HOGENOM" id="CLU_000288_18_20_1"/>
<dbReference type="EnsemblMetazoa" id="HelroT192304">
    <property type="protein sequence ID" value="HelroP192304"/>
    <property type="gene ID" value="HelroG192304"/>
</dbReference>
<dbReference type="GO" id="GO:0045197">
    <property type="term" value="P:establishment or maintenance of epithelial cell apical/basal polarity"/>
    <property type="evidence" value="ECO:0000318"/>
    <property type="project" value="GO_Central"/>
</dbReference>
<dbReference type="GO" id="GO:0005912">
    <property type="term" value="C:adherens junction"/>
    <property type="evidence" value="ECO:0000318"/>
    <property type="project" value="GO_Central"/>
</dbReference>
<dbReference type="InterPro" id="IPR001611">
    <property type="entry name" value="Leu-rich_rpt"/>
</dbReference>
<feature type="region of interest" description="Disordered" evidence="3">
    <location>
        <begin position="1731"/>
        <end position="1757"/>
    </location>
</feature>
<feature type="domain" description="PDZ" evidence="4">
    <location>
        <begin position="1465"/>
        <end position="1566"/>
    </location>
</feature>
<dbReference type="SMART" id="SM00228">
    <property type="entry name" value="PDZ"/>
    <property type="match status" value="3"/>
</dbReference>
<dbReference type="Proteomes" id="UP000015101">
    <property type="component" value="Unassembled WGS sequence"/>
</dbReference>
<dbReference type="FunFam" id="3.80.10.10:FF:000036">
    <property type="entry name" value="protein scribble homolog isoform X1"/>
    <property type="match status" value="1"/>
</dbReference>
<evidence type="ECO:0000256" key="2">
    <source>
        <dbReference type="ARBA" id="ARBA00022737"/>
    </source>
</evidence>
<evidence type="ECO:0000313" key="6">
    <source>
        <dbReference type="EnsemblMetazoa" id="HelroP192304"/>
    </source>
</evidence>
<evidence type="ECO:0000256" key="1">
    <source>
        <dbReference type="ARBA" id="ARBA00022614"/>
    </source>
</evidence>
<feature type="region of interest" description="Disordered" evidence="3">
    <location>
        <begin position="1207"/>
        <end position="1276"/>
    </location>
</feature>
<dbReference type="GO" id="GO:0014069">
    <property type="term" value="C:postsynaptic density"/>
    <property type="evidence" value="ECO:0000318"/>
    <property type="project" value="GO_Central"/>
</dbReference>
<dbReference type="OrthoDB" id="2187496at2759"/>
<feature type="compositionally biased region" description="Acidic residues" evidence="3">
    <location>
        <begin position="656"/>
        <end position="667"/>
    </location>
</feature>
<dbReference type="CDD" id="cd06701">
    <property type="entry name" value="PDZ4_Scribble-like"/>
    <property type="match status" value="1"/>
</dbReference>
<feature type="compositionally biased region" description="Acidic residues" evidence="3">
    <location>
        <begin position="472"/>
        <end position="487"/>
    </location>
</feature>
<feature type="compositionally biased region" description="Low complexity" evidence="3">
    <location>
        <begin position="1814"/>
        <end position="1849"/>
    </location>
</feature>
<gene>
    <name evidence="6" type="primary">20212230</name>
    <name evidence="5" type="ORF">HELRODRAFT_192304</name>
</gene>
<dbReference type="InterPro" id="IPR036034">
    <property type="entry name" value="PDZ_sf"/>
</dbReference>
<dbReference type="InterPro" id="IPR050614">
    <property type="entry name" value="Synaptic_Scaffolding_LAP-MAGUK"/>
</dbReference>
<accession>T1FTT3</accession>
<feature type="compositionally biased region" description="Basic and acidic residues" evidence="3">
    <location>
        <begin position="808"/>
        <end position="818"/>
    </location>
</feature>
<dbReference type="SMART" id="SM00369">
    <property type="entry name" value="LRR_TYP"/>
    <property type="match status" value="10"/>
</dbReference>
<feature type="region of interest" description="Disordered" evidence="3">
    <location>
        <begin position="456"/>
        <end position="524"/>
    </location>
</feature>
<feature type="region of interest" description="Disordered" evidence="3">
    <location>
        <begin position="537"/>
        <end position="714"/>
    </location>
</feature>
<dbReference type="FunCoup" id="T1FTT3">
    <property type="interactions" value="606"/>
</dbReference>
<reference evidence="5 7" key="2">
    <citation type="journal article" date="2013" name="Nature">
        <title>Insights into bilaterian evolution from three spiralian genomes.</title>
        <authorList>
            <person name="Simakov O."/>
            <person name="Marletaz F."/>
            <person name="Cho S.J."/>
            <person name="Edsinger-Gonzales E."/>
            <person name="Havlak P."/>
            <person name="Hellsten U."/>
            <person name="Kuo D.H."/>
            <person name="Larsson T."/>
            <person name="Lv J."/>
            <person name="Arendt D."/>
            <person name="Savage R."/>
            <person name="Osoegawa K."/>
            <person name="de Jong P."/>
            <person name="Grimwood J."/>
            <person name="Chapman J.A."/>
            <person name="Shapiro H."/>
            <person name="Aerts A."/>
            <person name="Otillar R.P."/>
            <person name="Terry A.Y."/>
            <person name="Boore J.L."/>
            <person name="Grigoriev I.V."/>
            <person name="Lindberg D.R."/>
            <person name="Seaver E.C."/>
            <person name="Weisblat D.A."/>
            <person name="Putnam N.H."/>
            <person name="Rokhsar D.S."/>
        </authorList>
    </citation>
    <scope>NUCLEOTIDE SEQUENCE</scope>
</reference>
<dbReference type="OMA" id="IMSINGC"/>
<feature type="domain" description="PDZ" evidence="4">
    <location>
        <begin position="1023"/>
        <end position="1106"/>
    </location>
</feature>
<dbReference type="Pfam" id="PF23598">
    <property type="entry name" value="LRR_14"/>
    <property type="match status" value="1"/>
</dbReference>
<dbReference type="CTD" id="20212230"/>
<protein>
    <recommendedName>
        <fullName evidence="4">PDZ domain-containing protein</fullName>
    </recommendedName>
</protein>
<dbReference type="GeneID" id="20212230"/>
<evidence type="ECO:0000313" key="5">
    <source>
        <dbReference type="EMBL" id="ESO01354.1"/>
    </source>
</evidence>
<keyword evidence="1" id="KW-0433">Leucine-rich repeat</keyword>
<dbReference type="GO" id="GO:0098609">
    <property type="term" value="P:cell-cell adhesion"/>
    <property type="evidence" value="ECO:0000318"/>
    <property type="project" value="GO_Central"/>
</dbReference>
<dbReference type="Gene3D" id="3.80.10.10">
    <property type="entry name" value="Ribonuclease Inhibitor"/>
    <property type="match status" value="3"/>
</dbReference>
<feature type="region of interest" description="Disordered" evidence="3">
    <location>
        <begin position="1786"/>
        <end position="1856"/>
    </location>
</feature>
<dbReference type="InterPro" id="IPR003591">
    <property type="entry name" value="Leu-rich_rpt_typical-subtyp"/>
</dbReference>
<feature type="compositionally biased region" description="Basic residues" evidence="3">
    <location>
        <begin position="692"/>
        <end position="708"/>
    </location>
</feature>
<dbReference type="InterPro" id="IPR032675">
    <property type="entry name" value="LRR_dom_sf"/>
</dbReference>
<reference evidence="6" key="3">
    <citation type="submission" date="2015-06" db="UniProtKB">
        <authorList>
            <consortium name="EnsemblMetazoa"/>
        </authorList>
    </citation>
    <scope>IDENTIFICATION</scope>
</reference>
<evidence type="ECO:0000256" key="3">
    <source>
        <dbReference type="SAM" id="MobiDB-lite"/>
    </source>
</evidence>
<feature type="compositionally biased region" description="Low complexity" evidence="3">
    <location>
        <begin position="537"/>
        <end position="585"/>
    </location>
</feature>
<dbReference type="InterPro" id="IPR001478">
    <property type="entry name" value="PDZ"/>
</dbReference>
<feature type="compositionally biased region" description="Acidic residues" evidence="3">
    <location>
        <begin position="774"/>
        <end position="792"/>
    </location>
</feature>
<dbReference type="Gene3D" id="2.30.42.10">
    <property type="match status" value="3"/>
</dbReference>
<feature type="domain" description="PDZ" evidence="4">
    <location>
        <begin position="1573"/>
        <end position="1653"/>
    </location>
</feature>
<dbReference type="RefSeq" id="XP_009020590.1">
    <property type="nucleotide sequence ID" value="XM_009022342.1"/>
</dbReference>
<feature type="compositionally biased region" description="Basic and acidic residues" evidence="3">
    <location>
        <begin position="668"/>
        <end position="677"/>
    </location>
</feature>
<feature type="compositionally biased region" description="Low complexity" evidence="3">
    <location>
        <begin position="501"/>
        <end position="514"/>
    </location>
</feature>
<feature type="compositionally biased region" description="Low complexity" evidence="3">
    <location>
        <begin position="1731"/>
        <end position="1748"/>
    </location>
</feature>
<reference evidence="7" key="1">
    <citation type="submission" date="2012-12" db="EMBL/GenBank/DDBJ databases">
        <authorList>
            <person name="Hellsten U."/>
            <person name="Grimwood J."/>
            <person name="Chapman J.A."/>
            <person name="Shapiro H."/>
            <person name="Aerts A."/>
            <person name="Otillar R.P."/>
            <person name="Terry A.Y."/>
            <person name="Boore J.L."/>
            <person name="Simakov O."/>
            <person name="Marletaz F."/>
            <person name="Cho S.-J."/>
            <person name="Edsinger-Gonzales E."/>
            <person name="Havlak P."/>
            <person name="Kuo D.-H."/>
            <person name="Larsson T."/>
            <person name="Lv J."/>
            <person name="Arendt D."/>
            <person name="Savage R."/>
            <person name="Osoegawa K."/>
            <person name="de Jong P."/>
            <person name="Lindberg D.R."/>
            <person name="Seaver E.C."/>
            <person name="Weisblat D.A."/>
            <person name="Putnam N.H."/>
            <person name="Grigoriev I.V."/>
            <person name="Rokhsar D.S."/>
        </authorList>
    </citation>
    <scope>NUCLEOTIDE SEQUENCE</scope>
</reference>
<dbReference type="SUPFAM" id="SSF50156">
    <property type="entry name" value="PDZ domain-like"/>
    <property type="match status" value="4"/>
</dbReference>
<dbReference type="GO" id="GO:0019901">
    <property type="term" value="F:protein kinase binding"/>
    <property type="evidence" value="ECO:0000318"/>
    <property type="project" value="GO_Central"/>
</dbReference>
<dbReference type="PROSITE" id="PS51450">
    <property type="entry name" value="LRR"/>
    <property type="match status" value="5"/>
</dbReference>
<feature type="compositionally biased region" description="Acidic residues" evidence="3">
    <location>
        <begin position="619"/>
        <end position="629"/>
    </location>
</feature>